<dbReference type="EC" id="6.2.1.5" evidence="10"/>
<dbReference type="GO" id="GO:0004775">
    <property type="term" value="F:succinate-CoA ligase (ADP-forming) activity"/>
    <property type="evidence" value="ECO:0007669"/>
    <property type="project" value="UniProtKB-UniRule"/>
</dbReference>
<dbReference type="GO" id="GO:0000287">
    <property type="term" value="F:magnesium ion binding"/>
    <property type="evidence" value="ECO:0007669"/>
    <property type="project" value="UniProtKB-UniRule"/>
</dbReference>
<comment type="catalytic activity">
    <reaction evidence="10">
        <text>succinate + ATP + CoA = succinyl-CoA + ADP + phosphate</text>
        <dbReference type="Rhea" id="RHEA:17661"/>
        <dbReference type="ChEBI" id="CHEBI:30031"/>
        <dbReference type="ChEBI" id="CHEBI:30616"/>
        <dbReference type="ChEBI" id="CHEBI:43474"/>
        <dbReference type="ChEBI" id="CHEBI:57287"/>
        <dbReference type="ChEBI" id="CHEBI:57292"/>
        <dbReference type="ChEBI" id="CHEBI:456216"/>
        <dbReference type="EC" id="6.2.1.5"/>
    </reaction>
</comment>
<comment type="catalytic activity">
    <reaction evidence="10">
        <text>GTP + succinate + CoA = succinyl-CoA + GDP + phosphate</text>
        <dbReference type="Rhea" id="RHEA:22120"/>
        <dbReference type="ChEBI" id="CHEBI:30031"/>
        <dbReference type="ChEBI" id="CHEBI:37565"/>
        <dbReference type="ChEBI" id="CHEBI:43474"/>
        <dbReference type="ChEBI" id="CHEBI:57287"/>
        <dbReference type="ChEBI" id="CHEBI:57292"/>
        <dbReference type="ChEBI" id="CHEBI:58189"/>
    </reaction>
</comment>
<dbReference type="SUPFAM" id="SSF56059">
    <property type="entry name" value="Glutathione synthetase ATP-binding domain-like"/>
    <property type="match status" value="1"/>
</dbReference>
<dbReference type="Pfam" id="PF08442">
    <property type="entry name" value="ATP-grasp_2"/>
    <property type="match status" value="1"/>
</dbReference>
<keyword evidence="7 10" id="KW-0460">Magnesium</keyword>
<dbReference type="PIRSF" id="PIRSF001554">
    <property type="entry name" value="SucCS_beta"/>
    <property type="match status" value="1"/>
</dbReference>
<comment type="caution">
    <text evidence="12">The sequence shown here is derived from an EMBL/GenBank/DDBJ whole genome shotgun (WGS) entry which is preliminary data.</text>
</comment>
<dbReference type="InterPro" id="IPR013650">
    <property type="entry name" value="ATP-grasp_succ-CoA_synth-type"/>
</dbReference>
<dbReference type="HAMAP" id="MF_00558">
    <property type="entry name" value="Succ_CoA_beta"/>
    <property type="match status" value="1"/>
</dbReference>
<evidence type="ECO:0000313" key="12">
    <source>
        <dbReference type="EMBL" id="MVT69123.1"/>
    </source>
</evidence>
<evidence type="ECO:0000256" key="8">
    <source>
        <dbReference type="ARBA" id="ARBA00052241"/>
    </source>
</evidence>
<dbReference type="InterPro" id="IPR005811">
    <property type="entry name" value="SUCC_ACL_C"/>
</dbReference>
<sequence>MNIHEYQAKALLHEFGVPISRGVPVLKPEEADAAAKQLPGPIWVVKSQIHAGGRGKGKFKEASAGDKGGVRIAKSAAEVSEFAKQMLGATLVTVQTGPHGKQVNRLYIEEGSDIDKEFYLSILVNRETSEISFVVSTEGGVNIEEVAHSTPEKIVSFSVDPATGIMPHHGRTVAKALKLTGDLAKQAEKLTGQLYAAFAAKDMAMLEINPLVVTKQGQLRVLDAKVSFDSNALYRHPDVVALRDETEEDAKEIEASKYDLNYVALDGTIGCMVNGAGLAMATMDIIKLYGMEPANFLDVGGGASVEKVAAAFKIITADPNVKGILVNIFGGIMKCDVIAEGVVAAVKQVGLKVPLVVRLEGTNVEQGKKIIRESGLNVLPADNLDDAAQKIVKAVKGG</sequence>
<feature type="domain" description="ATP-grasp" evidence="11">
    <location>
        <begin position="9"/>
        <end position="241"/>
    </location>
</feature>
<comment type="pathway">
    <text evidence="9">One-carbon metabolism; formaldehyde assimilation via serine pathway.</text>
</comment>
<evidence type="ECO:0000256" key="7">
    <source>
        <dbReference type="ARBA" id="ARBA00022842"/>
    </source>
</evidence>
<dbReference type="NCBIfam" id="TIGR01016">
    <property type="entry name" value="sucCoAbeta"/>
    <property type="match status" value="1"/>
</dbReference>
<dbReference type="Proteomes" id="UP000436468">
    <property type="component" value="Unassembled WGS sequence"/>
</dbReference>
<dbReference type="UniPathway" id="UPA00223">
    <property type="reaction ID" value="UER00999"/>
</dbReference>
<dbReference type="PANTHER" id="PTHR11815:SF10">
    <property type="entry name" value="SUCCINATE--COA LIGASE [GDP-FORMING] SUBUNIT BETA, MITOCHONDRIAL"/>
    <property type="match status" value="1"/>
</dbReference>
<evidence type="ECO:0000313" key="13">
    <source>
        <dbReference type="Proteomes" id="UP000436468"/>
    </source>
</evidence>
<dbReference type="GO" id="GO:0006104">
    <property type="term" value="P:succinyl-CoA metabolic process"/>
    <property type="evidence" value="ECO:0007669"/>
    <property type="project" value="TreeGrafter"/>
</dbReference>
<comment type="function">
    <text evidence="10">Succinyl-CoA synthetase functions in the citric acid cycle (TCA), coupling the hydrolysis of succinyl-CoA to the synthesis of either ATP or GTP and thus represents the only step of substrate-level phosphorylation in the TCA. The beta subunit provides nucleotide specificity of the enzyme and binds the substrate succinate, while the binding sites for coenzyme A and phosphate are found in the alpha subunit.</text>
</comment>
<evidence type="ECO:0000256" key="6">
    <source>
        <dbReference type="ARBA" id="ARBA00022840"/>
    </source>
</evidence>
<comment type="cofactor">
    <cofactor evidence="10">
        <name>Mg(2+)</name>
        <dbReference type="ChEBI" id="CHEBI:18420"/>
    </cofactor>
    <text evidence="10">Binds 1 Mg(2+) ion per subunit.</text>
</comment>
<accession>A0A844SPQ8</accession>
<feature type="binding site" evidence="10">
    <location>
        <position position="112"/>
    </location>
    <ligand>
        <name>ATP</name>
        <dbReference type="ChEBI" id="CHEBI:30616"/>
    </ligand>
</feature>
<dbReference type="GO" id="GO:0006099">
    <property type="term" value="P:tricarboxylic acid cycle"/>
    <property type="evidence" value="ECO:0007669"/>
    <property type="project" value="UniProtKB-UniRule"/>
</dbReference>
<organism evidence="12 13">
    <name type="scientific">Bradyrhizobium pachyrhizi</name>
    <dbReference type="NCBI Taxonomy" id="280333"/>
    <lineage>
        <taxon>Bacteria</taxon>
        <taxon>Pseudomonadati</taxon>
        <taxon>Pseudomonadota</taxon>
        <taxon>Alphaproteobacteria</taxon>
        <taxon>Hyphomicrobiales</taxon>
        <taxon>Nitrobacteraceae</taxon>
        <taxon>Bradyrhizobium</taxon>
    </lineage>
</organism>
<dbReference type="InterPro" id="IPR013815">
    <property type="entry name" value="ATP_grasp_subdomain_1"/>
</dbReference>
<evidence type="ECO:0000259" key="11">
    <source>
        <dbReference type="PROSITE" id="PS50975"/>
    </source>
</evidence>
<evidence type="ECO:0000256" key="10">
    <source>
        <dbReference type="HAMAP-Rule" id="MF_00558"/>
    </source>
</evidence>
<evidence type="ECO:0000256" key="9">
    <source>
        <dbReference type="ARBA" id="ARBA00060690"/>
    </source>
</evidence>
<evidence type="ECO:0000256" key="5">
    <source>
        <dbReference type="ARBA" id="ARBA00022741"/>
    </source>
</evidence>
<dbReference type="NCBIfam" id="NF001913">
    <property type="entry name" value="PRK00696.1"/>
    <property type="match status" value="1"/>
</dbReference>
<keyword evidence="2 10" id="KW-0816">Tricarboxylic acid cycle</keyword>
<evidence type="ECO:0000256" key="3">
    <source>
        <dbReference type="ARBA" id="ARBA00022598"/>
    </source>
</evidence>
<comment type="catalytic activity">
    <reaction evidence="8">
        <text>(S)-malate + ATP + CoA = (S)-malyl-CoA + ADP + phosphate</text>
        <dbReference type="Rhea" id="RHEA:26193"/>
        <dbReference type="ChEBI" id="CHEBI:15589"/>
        <dbReference type="ChEBI" id="CHEBI:30616"/>
        <dbReference type="ChEBI" id="CHEBI:43474"/>
        <dbReference type="ChEBI" id="CHEBI:57287"/>
        <dbReference type="ChEBI" id="CHEBI:57317"/>
        <dbReference type="ChEBI" id="CHEBI:456216"/>
        <dbReference type="EC" id="6.2.1.9"/>
    </reaction>
</comment>
<evidence type="ECO:0000256" key="1">
    <source>
        <dbReference type="ARBA" id="ARBA00009182"/>
    </source>
</evidence>
<dbReference type="RefSeq" id="WP_028336307.1">
    <property type="nucleotide sequence ID" value="NZ_CP121667.1"/>
</dbReference>
<dbReference type="GO" id="GO:0050074">
    <property type="term" value="F:malate-CoA ligase activity"/>
    <property type="evidence" value="ECO:0007669"/>
    <property type="project" value="UniProtKB-EC"/>
</dbReference>
<comment type="subunit">
    <text evidence="10">Heterotetramer of two alpha and two beta subunits.</text>
</comment>
<dbReference type="PANTHER" id="PTHR11815">
    <property type="entry name" value="SUCCINYL-COA SYNTHETASE BETA CHAIN"/>
    <property type="match status" value="1"/>
</dbReference>
<comment type="similarity">
    <text evidence="1 10">Belongs to the succinate/malate CoA ligase beta subunit family.</text>
</comment>
<feature type="binding site" evidence="10">
    <location>
        <begin position="53"/>
        <end position="55"/>
    </location>
    <ligand>
        <name>ATP</name>
        <dbReference type="ChEBI" id="CHEBI:30616"/>
    </ligand>
</feature>
<dbReference type="Gene3D" id="3.40.50.261">
    <property type="entry name" value="Succinyl-CoA synthetase domains"/>
    <property type="match status" value="1"/>
</dbReference>
<dbReference type="InterPro" id="IPR011761">
    <property type="entry name" value="ATP-grasp"/>
</dbReference>
<evidence type="ECO:0000256" key="4">
    <source>
        <dbReference type="ARBA" id="ARBA00022723"/>
    </source>
</evidence>
<dbReference type="Gene3D" id="3.30.1490.20">
    <property type="entry name" value="ATP-grasp fold, A domain"/>
    <property type="match status" value="1"/>
</dbReference>
<keyword evidence="3 10" id="KW-0436">Ligase</keyword>
<dbReference type="FunFam" id="3.30.470.20:FF:000002">
    <property type="entry name" value="Succinate--CoA ligase [ADP-forming] subunit beta"/>
    <property type="match status" value="1"/>
</dbReference>
<dbReference type="GO" id="GO:0042709">
    <property type="term" value="C:succinate-CoA ligase complex"/>
    <property type="evidence" value="ECO:0007669"/>
    <property type="project" value="TreeGrafter"/>
</dbReference>
<reference evidence="12 13" key="1">
    <citation type="submission" date="2019-12" db="EMBL/GenBank/DDBJ databases">
        <title>Draft genome sequences Bradyrhizobium cajani AMBPC1010, Bradyrhizobium pachyrhizi AMBPC1040 and Bradyrhizobium yuanmingense ALSPC3051, three plant growth promoting strains isolated from nodules of Cajanus cajan L. in Dominican Republic.</title>
        <authorList>
            <person name="Flores-Felix J.D."/>
            <person name="Araujo J."/>
            <person name="Diaz-Alcantara C."/>
            <person name="Gonzalez-Andres F."/>
            <person name="Velazquez E."/>
        </authorList>
    </citation>
    <scope>NUCLEOTIDE SEQUENCE [LARGE SCALE GENOMIC DNA]</scope>
    <source>
        <strain evidence="12 13">1040</strain>
    </source>
</reference>
<name>A0A844SPQ8_9BRAD</name>
<dbReference type="GO" id="GO:0005829">
    <property type="term" value="C:cytosol"/>
    <property type="evidence" value="ECO:0007669"/>
    <property type="project" value="TreeGrafter"/>
</dbReference>
<keyword evidence="13" id="KW-1185">Reference proteome</keyword>
<dbReference type="Pfam" id="PF00549">
    <property type="entry name" value="Ligase_CoA"/>
    <property type="match status" value="1"/>
</dbReference>
<evidence type="ECO:0000256" key="2">
    <source>
        <dbReference type="ARBA" id="ARBA00022532"/>
    </source>
</evidence>
<feature type="binding site" evidence="10">
    <location>
        <position position="117"/>
    </location>
    <ligand>
        <name>ATP</name>
        <dbReference type="ChEBI" id="CHEBI:30616"/>
    </ligand>
</feature>
<feature type="binding site" evidence="10">
    <location>
        <begin position="331"/>
        <end position="333"/>
    </location>
    <ligand>
        <name>substrate</name>
        <note>ligand shared with subunit alpha</note>
    </ligand>
</feature>
<comment type="pathway">
    <text evidence="10">Carbohydrate metabolism; tricarboxylic acid cycle; succinate from succinyl-CoA (ligase route): step 1/1.</text>
</comment>
<feature type="binding site" evidence="10">
    <location>
        <position position="46"/>
    </location>
    <ligand>
        <name>ATP</name>
        <dbReference type="ChEBI" id="CHEBI:30616"/>
    </ligand>
</feature>
<dbReference type="PROSITE" id="PS50975">
    <property type="entry name" value="ATP_GRASP"/>
    <property type="match status" value="1"/>
</dbReference>
<gene>
    <name evidence="10 12" type="primary">sucC</name>
    <name evidence="12" type="ORF">GPL21_28950</name>
</gene>
<protein>
    <recommendedName>
        <fullName evidence="10">Succinate--CoA ligase [ADP-forming] subunit beta</fullName>
        <ecNumber evidence="10">6.2.1.5</ecNumber>
    </recommendedName>
    <alternativeName>
        <fullName evidence="10">Succinyl-CoA synthetase subunit beta</fullName>
        <shortName evidence="10">SCS-beta</shortName>
    </alternativeName>
</protein>
<feature type="binding site" evidence="10">
    <location>
        <position position="209"/>
    </location>
    <ligand>
        <name>Mg(2+)</name>
        <dbReference type="ChEBI" id="CHEBI:18420"/>
    </ligand>
</feature>
<dbReference type="FunFam" id="3.40.50.261:FF:000001">
    <property type="entry name" value="Succinate--CoA ligase [ADP-forming] subunit beta"/>
    <property type="match status" value="1"/>
</dbReference>
<dbReference type="InterPro" id="IPR005809">
    <property type="entry name" value="Succ_CoA_ligase-like_bsu"/>
</dbReference>
<feature type="binding site" evidence="10">
    <location>
        <position position="223"/>
    </location>
    <ligand>
        <name>Mg(2+)</name>
        <dbReference type="ChEBI" id="CHEBI:18420"/>
    </ligand>
</feature>
<dbReference type="InterPro" id="IPR016102">
    <property type="entry name" value="Succinyl-CoA_synth-like"/>
</dbReference>
<proteinExistence type="inferred from homology"/>
<dbReference type="EMBL" id="WQNF01000026">
    <property type="protein sequence ID" value="MVT69123.1"/>
    <property type="molecule type" value="Genomic_DNA"/>
</dbReference>
<dbReference type="Gene3D" id="3.30.470.20">
    <property type="entry name" value="ATP-grasp fold, B domain"/>
    <property type="match status" value="1"/>
</dbReference>
<keyword evidence="6 10" id="KW-0067">ATP-binding</keyword>
<dbReference type="FunFam" id="3.30.1490.20:FF:000002">
    <property type="entry name" value="Succinate--CoA ligase [ADP-forming] subunit beta"/>
    <property type="match status" value="1"/>
</dbReference>
<feature type="binding site" evidence="10">
    <location>
        <position position="274"/>
    </location>
    <ligand>
        <name>substrate</name>
        <note>ligand shared with subunit alpha</note>
    </ligand>
</feature>
<keyword evidence="5 10" id="KW-0547">Nucleotide-binding</keyword>
<keyword evidence="4 10" id="KW-0479">Metal-binding</keyword>
<dbReference type="GO" id="GO:0005524">
    <property type="term" value="F:ATP binding"/>
    <property type="evidence" value="ECO:0007669"/>
    <property type="project" value="UniProtKB-UniRule"/>
</dbReference>
<feature type="binding site" evidence="10">
    <location>
        <position position="109"/>
    </location>
    <ligand>
        <name>ATP</name>
        <dbReference type="ChEBI" id="CHEBI:30616"/>
    </ligand>
</feature>
<dbReference type="AlphaFoldDB" id="A0A844SPQ8"/>
<dbReference type="SUPFAM" id="SSF52210">
    <property type="entry name" value="Succinyl-CoA synthetase domains"/>
    <property type="match status" value="1"/>
</dbReference>